<dbReference type="InterPro" id="IPR051435">
    <property type="entry name" value="RING_finger_E3_ubiq-ligases"/>
</dbReference>
<dbReference type="InterPro" id="IPR017907">
    <property type="entry name" value="Znf_RING_CS"/>
</dbReference>
<dbReference type="InterPro" id="IPR001841">
    <property type="entry name" value="Znf_RING"/>
</dbReference>
<keyword evidence="3" id="KW-0862">Zinc</keyword>
<evidence type="ECO:0000256" key="4">
    <source>
        <dbReference type="PROSITE-ProRule" id="PRU00175"/>
    </source>
</evidence>
<dbReference type="PANTHER" id="PTHR22791:SF33">
    <property type="entry name" value="RING-TYPE DOMAIN-CONTAINING PROTEIN"/>
    <property type="match status" value="1"/>
</dbReference>
<dbReference type="GO" id="GO:0061630">
    <property type="term" value="F:ubiquitin protein ligase activity"/>
    <property type="evidence" value="ECO:0007669"/>
    <property type="project" value="TreeGrafter"/>
</dbReference>
<dbReference type="Proteomes" id="UP000076858">
    <property type="component" value="Unassembled WGS sequence"/>
</dbReference>
<accession>A0A164VQE3</accession>
<dbReference type="AlphaFoldDB" id="A0A164VQE3"/>
<organism evidence="6 7">
    <name type="scientific">Daphnia magna</name>
    <dbReference type="NCBI Taxonomy" id="35525"/>
    <lineage>
        <taxon>Eukaryota</taxon>
        <taxon>Metazoa</taxon>
        <taxon>Ecdysozoa</taxon>
        <taxon>Arthropoda</taxon>
        <taxon>Crustacea</taxon>
        <taxon>Branchiopoda</taxon>
        <taxon>Diplostraca</taxon>
        <taxon>Cladocera</taxon>
        <taxon>Anomopoda</taxon>
        <taxon>Daphniidae</taxon>
        <taxon>Daphnia</taxon>
    </lineage>
</organism>
<protein>
    <recommendedName>
        <fullName evidence="5">RING-type domain-containing protein</fullName>
    </recommendedName>
</protein>
<keyword evidence="2 4" id="KW-0863">Zinc-finger</keyword>
<dbReference type="PROSITE" id="PS50089">
    <property type="entry name" value="ZF_RING_2"/>
    <property type="match status" value="1"/>
</dbReference>
<keyword evidence="7" id="KW-1185">Reference proteome</keyword>
<evidence type="ECO:0000259" key="5">
    <source>
        <dbReference type="PROSITE" id="PS50089"/>
    </source>
</evidence>
<dbReference type="PROSITE" id="PS00518">
    <property type="entry name" value="ZF_RING_1"/>
    <property type="match status" value="1"/>
</dbReference>
<keyword evidence="1" id="KW-0479">Metal-binding</keyword>
<sequence length="523" mass="58823">MEKYNDKLAEEDEEFVLCQICYLNFDEKEHVPKYLKCHHFFCLSCIKCLTGLNENVISCPTCRTQSILSPKKCEELFTNRLALRLSKVVEGVHEKAEKEAKQQQQWCSVCAFPAYEGCHETQHPIQDSMQFYNARMLLLKSIINKTNYLCNEALVDCHKIESAHQVILAWIKWLQLEIVQSAAKNTATIAQLESLITDEAWAHIPQEANMYATINNINQLIAKCSDRCQMAEKAELESHNFLRAYCSAHQESAKFFEPEQFLRDGSPPDLVSWLKRMNAFDEGITFSQANKRCVNVLAFLISLLSGEQLPAHDSSLNCVPTSKDVDTNAKNNIATDNHAAITSEPRPSCSGTHRLAKRFAEDDSESSAHACKRERGSVLQKTENAWIMHNSTQQDVHESLVLPSPRAGAAIMQDIQHEADMEIQEVFQSIQSRTSSGSQIYGSNKAESPLQQGFRTGMQIRKAPEARIMRRPSSTLPLNLALNNVAAAAAITSNCTLTGGDNPEIIEIRTVNPPNWLLNNPRR</sequence>
<comment type="caution">
    <text evidence="6">The sequence shown here is derived from an EMBL/GenBank/DDBJ whole genome shotgun (WGS) entry which is preliminary data.</text>
</comment>
<evidence type="ECO:0000313" key="6">
    <source>
        <dbReference type="EMBL" id="KZS12550.1"/>
    </source>
</evidence>
<proteinExistence type="predicted"/>
<dbReference type="Gene3D" id="3.30.40.10">
    <property type="entry name" value="Zinc/RING finger domain, C3HC4 (zinc finger)"/>
    <property type="match status" value="1"/>
</dbReference>
<gene>
    <name evidence="6" type="ORF">APZ42_022691</name>
</gene>
<evidence type="ECO:0000256" key="3">
    <source>
        <dbReference type="ARBA" id="ARBA00022833"/>
    </source>
</evidence>
<dbReference type="GO" id="GO:0008270">
    <property type="term" value="F:zinc ion binding"/>
    <property type="evidence" value="ECO:0007669"/>
    <property type="project" value="UniProtKB-KW"/>
</dbReference>
<dbReference type="InterPro" id="IPR013083">
    <property type="entry name" value="Znf_RING/FYVE/PHD"/>
</dbReference>
<name>A0A164VQE3_9CRUS</name>
<dbReference type="GO" id="GO:0016567">
    <property type="term" value="P:protein ubiquitination"/>
    <property type="evidence" value="ECO:0007669"/>
    <property type="project" value="TreeGrafter"/>
</dbReference>
<dbReference type="STRING" id="35525.A0A164VQE3"/>
<evidence type="ECO:0000256" key="2">
    <source>
        <dbReference type="ARBA" id="ARBA00022771"/>
    </source>
</evidence>
<dbReference type="PANTHER" id="PTHR22791">
    <property type="entry name" value="RING-TYPE DOMAIN-CONTAINING PROTEIN"/>
    <property type="match status" value="1"/>
</dbReference>
<dbReference type="OrthoDB" id="6359555at2759"/>
<reference evidence="6 7" key="1">
    <citation type="submission" date="2016-03" db="EMBL/GenBank/DDBJ databases">
        <title>EvidentialGene: Evidence-directed Construction of Genes on Genomes.</title>
        <authorList>
            <person name="Gilbert D.G."/>
            <person name="Choi J.-H."/>
            <person name="Mockaitis K."/>
            <person name="Colbourne J."/>
            <person name="Pfrender M."/>
        </authorList>
    </citation>
    <scope>NUCLEOTIDE SEQUENCE [LARGE SCALE GENOMIC DNA]</scope>
    <source>
        <strain evidence="6 7">Xinb3</strain>
        <tissue evidence="6">Complete organism</tissue>
    </source>
</reference>
<dbReference type="SUPFAM" id="SSF57850">
    <property type="entry name" value="RING/U-box"/>
    <property type="match status" value="1"/>
</dbReference>
<feature type="domain" description="RING-type" evidence="5">
    <location>
        <begin position="18"/>
        <end position="63"/>
    </location>
</feature>
<evidence type="ECO:0000313" key="7">
    <source>
        <dbReference type="Proteomes" id="UP000076858"/>
    </source>
</evidence>
<evidence type="ECO:0000256" key="1">
    <source>
        <dbReference type="ARBA" id="ARBA00022723"/>
    </source>
</evidence>
<dbReference type="EMBL" id="LRGB01001361">
    <property type="protein sequence ID" value="KZS12550.1"/>
    <property type="molecule type" value="Genomic_DNA"/>
</dbReference>
<dbReference type="SMART" id="SM00184">
    <property type="entry name" value="RING"/>
    <property type="match status" value="1"/>
</dbReference>